<feature type="compositionally biased region" description="Pro residues" evidence="2">
    <location>
        <begin position="574"/>
        <end position="583"/>
    </location>
</feature>
<keyword evidence="1" id="KW-0862">Zinc</keyword>
<dbReference type="PROSITE" id="PS50158">
    <property type="entry name" value="ZF_CCHC"/>
    <property type="match status" value="1"/>
</dbReference>
<dbReference type="GO" id="GO:0003676">
    <property type="term" value="F:nucleic acid binding"/>
    <property type="evidence" value="ECO:0007669"/>
    <property type="project" value="InterPro"/>
</dbReference>
<feature type="compositionally biased region" description="Basic residues" evidence="2">
    <location>
        <begin position="732"/>
        <end position="752"/>
    </location>
</feature>
<feature type="region of interest" description="Disordered" evidence="2">
    <location>
        <begin position="546"/>
        <end position="771"/>
    </location>
</feature>
<feature type="domain" description="CCHC-type" evidence="3">
    <location>
        <begin position="116"/>
        <end position="131"/>
    </location>
</feature>
<feature type="compositionally biased region" description="Low complexity" evidence="2">
    <location>
        <begin position="295"/>
        <end position="316"/>
    </location>
</feature>
<dbReference type="InterPro" id="IPR001878">
    <property type="entry name" value="Znf_CCHC"/>
</dbReference>
<organism evidence="4 5">
    <name type="scientific">Colletotrichum scovillei</name>
    <dbReference type="NCBI Taxonomy" id="1209932"/>
    <lineage>
        <taxon>Eukaryota</taxon>
        <taxon>Fungi</taxon>
        <taxon>Dikarya</taxon>
        <taxon>Ascomycota</taxon>
        <taxon>Pezizomycotina</taxon>
        <taxon>Sordariomycetes</taxon>
        <taxon>Hypocreomycetidae</taxon>
        <taxon>Glomerellales</taxon>
        <taxon>Glomerellaceae</taxon>
        <taxon>Colletotrichum</taxon>
        <taxon>Colletotrichum acutatum species complex</taxon>
    </lineage>
</organism>
<sequence>MVWGRPLSSISFTCCKRSANTKSAPVGNLIRTISANSIPTLLPFSTFCFLTGPLPAHRCYPVSRYLGRGTLPTLLLISPSGPGPKLYVDPRAKTRPSSAMADHAPGMGPSMKEPSCINCGGVGHWAVACPEPVRAKPAGLSRKNTSSGHDHHGRSGEYQHGGRRPGAVVTKYSAPPSGNPIVTRYAPPPGQPHAPPYPGPLPSYPSYPPPPNAYSPPPTGNYPGYSQYSPPPPPPPGAHPPPPAPPAPYHYPPSGQYGAPPPPGPSGLPPPPYQPPPPPQYAGSAPYPPPPPPSYSSSPGYHSGPPPSGGQYPPSYNSTPPGGYPQPHYGSQPPPTPSAYPPSWAPPPPGYGHPPPLPGPPRATPPGLPPIPPARNQPPRDRNGRHRQGHNNRDRPRRNKQGNQSKRDPSQPRPKSENKARPGPILPQLEAGSKVVVEAPSVASDTPKSVNINSASEQEADEEYDWNWEEEMIFKELEKTHQPDPIAKPLPGPEEYHDNIVLPPAWNATWIQSQFATEGNLMEFSRPIRETEFFVTLQYDPAFWKCPEGSAPKQPPEPRERPSTFKSSRLPGFPSLPPKPPTPENREYRLVNNRKRTLDDSTYKNSRARGVPEGGEWADHRHKRHKVDSLPGYNATSPHNSRSREDSRPTDRYRHQRPERTDSDPGHTLLMSLDESQDAGPSRRFEDAGLQDSGYYSSRNVRRQTSTNDFQERGASPPMLHRGTSRPDSRPHSRQASRSRSRSRRSRRRGSHSSHDESRPASRHSVASFGSDASELSALEAELLGIAPKSKADRDGKPEGMKMRKRVTKVDSAYSRRW</sequence>
<keyword evidence="5" id="KW-1185">Reference proteome</keyword>
<dbReference type="SUPFAM" id="SSF57756">
    <property type="entry name" value="Retrovirus zinc finger-like domains"/>
    <property type="match status" value="1"/>
</dbReference>
<proteinExistence type="predicted"/>
<dbReference type="AlphaFoldDB" id="A0A9P7U901"/>
<comment type="caution">
    <text evidence="4">The sequence shown here is derived from an EMBL/GenBank/DDBJ whole genome shotgun (WGS) entry which is preliminary data.</text>
</comment>
<dbReference type="Proteomes" id="UP000699042">
    <property type="component" value="Unassembled WGS sequence"/>
</dbReference>
<dbReference type="InterPro" id="IPR036875">
    <property type="entry name" value="Znf_CCHC_sf"/>
</dbReference>
<feature type="compositionally biased region" description="Pro residues" evidence="2">
    <location>
        <begin position="186"/>
        <end position="220"/>
    </location>
</feature>
<feature type="compositionally biased region" description="Basic and acidic residues" evidence="2">
    <location>
        <begin position="790"/>
        <end position="802"/>
    </location>
</feature>
<evidence type="ECO:0000259" key="3">
    <source>
        <dbReference type="PROSITE" id="PS50158"/>
    </source>
</evidence>
<keyword evidence="1" id="KW-0863">Zinc-finger</keyword>
<feature type="compositionally biased region" description="Pro residues" evidence="2">
    <location>
        <begin position="259"/>
        <end position="294"/>
    </location>
</feature>
<feature type="region of interest" description="Disordered" evidence="2">
    <location>
        <begin position="783"/>
        <end position="818"/>
    </location>
</feature>
<feature type="compositionally biased region" description="Basic residues" evidence="2">
    <location>
        <begin position="383"/>
        <end position="400"/>
    </location>
</feature>
<gene>
    <name evidence="4" type="ORF">JMJ77_010086</name>
</gene>
<dbReference type="EMBL" id="JAESDN010000013">
    <property type="protein sequence ID" value="KAG7041979.1"/>
    <property type="molecule type" value="Genomic_DNA"/>
</dbReference>
<evidence type="ECO:0000313" key="4">
    <source>
        <dbReference type="EMBL" id="KAG7041979.1"/>
    </source>
</evidence>
<feature type="compositionally biased region" description="Pro residues" evidence="2">
    <location>
        <begin position="229"/>
        <end position="251"/>
    </location>
</feature>
<keyword evidence="1" id="KW-0479">Metal-binding</keyword>
<feature type="compositionally biased region" description="Polar residues" evidence="2">
    <location>
        <begin position="443"/>
        <end position="457"/>
    </location>
</feature>
<evidence type="ECO:0000256" key="1">
    <source>
        <dbReference type="PROSITE-ProRule" id="PRU00047"/>
    </source>
</evidence>
<dbReference type="GO" id="GO:0008270">
    <property type="term" value="F:zinc ion binding"/>
    <property type="evidence" value="ECO:0007669"/>
    <property type="project" value="UniProtKB-KW"/>
</dbReference>
<reference evidence="4" key="1">
    <citation type="submission" date="2021-05" db="EMBL/GenBank/DDBJ databases">
        <title>Comparative genomics of three Colletotrichum scovillei strains and genetic complementation revealed genes involved fungal growth and virulence on chili pepper.</title>
        <authorList>
            <person name="Hsieh D.-K."/>
            <person name="Chuang S.-C."/>
            <person name="Chen C.-Y."/>
            <person name="Chao Y.-T."/>
            <person name="Lu M.-Y.J."/>
            <person name="Lee M.-H."/>
            <person name="Shih M.-C."/>
        </authorList>
    </citation>
    <scope>NUCLEOTIDE SEQUENCE</scope>
    <source>
        <strain evidence="4">Coll-153</strain>
    </source>
</reference>
<evidence type="ECO:0000256" key="2">
    <source>
        <dbReference type="SAM" id="MobiDB-lite"/>
    </source>
</evidence>
<feature type="compositionally biased region" description="Pro residues" evidence="2">
    <location>
        <begin position="332"/>
        <end position="376"/>
    </location>
</feature>
<accession>A0A9P7U901</accession>
<feature type="compositionally biased region" description="Basic and acidic residues" evidence="2">
    <location>
        <begin position="148"/>
        <end position="157"/>
    </location>
</feature>
<feature type="region of interest" description="Disordered" evidence="2">
    <location>
        <begin position="137"/>
        <end position="465"/>
    </location>
</feature>
<evidence type="ECO:0000313" key="5">
    <source>
        <dbReference type="Proteomes" id="UP000699042"/>
    </source>
</evidence>
<feature type="compositionally biased region" description="Polar residues" evidence="2">
    <location>
        <begin position="694"/>
        <end position="709"/>
    </location>
</feature>
<feature type="compositionally biased region" description="Basic and acidic residues" evidence="2">
    <location>
        <begin position="405"/>
        <end position="420"/>
    </location>
</feature>
<name>A0A9P7U901_9PEZI</name>
<dbReference type="SMART" id="SM00343">
    <property type="entry name" value="ZnF_C2HC"/>
    <property type="match status" value="1"/>
</dbReference>
<feature type="compositionally biased region" description="Basic and acidic residues" evidence="2">
    <location>
        <begin position="642"/>
        <end position="665"/>
    </location>
</feature>
<protein>
    <submittedName>
        <fullName evidence="4">Zinc knuckle</fullName>
    </submittedName>
</protein>